<feature type="transmembrane region" description="Helical" evidence="1">
    <location>
        <begin position="69"/>
        <end position="94"/>
    </location>
</feature>
<feature type="transmembrane region" description="Helical" evidence="1">
    <location>
        <begin position="140"/>
        <end position="159"/>
    </location>
</feature>
<keyword evidence="1" id="KW-0812">Transmembrane</keyword>
<proteinExistence type="predicted"/>
<protein>
    <recommendedName>
        <fullName evidence="2">DUF6534 domain-containing protein</fullName>
    </recommendedName>
</protein>
<dbReference type="AlphaFoldDB" id="A0A9P3LQ10"/>
<evidence type="ECO:0000256" key="1">
    <source>
        <dbReference type="SAM" id="Phobius"/>
    </source>
</evidence>
<sequence>MSNPAAPPTQPTACEINELILSQINLGATIGIAYLAVPISAILYGVTVTQTFYYYRSSKAASDAWHTKVLVAILLILDSVHQALIIYSLYYYLVAHYADATVLLHDVWSLSAEVLLTGPITFIVESFLTVRVYRLGGNIYLTLTIGAFVVAHLVLNLIFAAKAFEDTDLTTVFTQLKAVGSACLGVATAADVGIAGAVLWYLGRSRTGFRRSDDMITRLMLLTVSTGALTTVFVLADLVAFVAAPKTLWSVAFNFLLPKLYINTFLTTLNIRGTLLHGNAHTSAAGAFNSVPLSALERGSSSAHAHAAAGRPIALARGVEMARSVQVEVFSDKGVLVDARGGFGSGSADSK</sequence>
<gene>
    <name evidence="3" type="ORF">PsYK624_172970</name>
</gene>
<keyword evidence="4" id="KW-1185">Reference proteome</keyword>
<dbReference type="PANTHER" id="PTHR40465:SF1">
    <property type="entry name" value="DUF6534 DOMAIN-CONTAINING PROTEIN"/>
    <property type="match status" value="1"/>
</dbReference>
<evidence type="ECO:0000259" key="2">
    <source>
        <dbReference type="Pfam" id="PF20152"/>
    </source>
</evidence>
<feature type="transmembrane region" description="Helical" evidence="1">
    <location>
        <begin position="179"/>
        <end position="203"/>
    </location>
</feature>
<dbReference type="OrthoDB" id="2535105at2759"/>
<dbReference type="InterPro" id="IPR045339">
    <property type="entry name" value="DUF6534"/>
</dbReference>
<feature type="transmembrane region" description="Helical" evidence="1">
    <location>
        <begin position="26"/>
        <end position="48"/>
    </location>
</feature>
<comment type="caution">
    <text evidence="3">The sequence shown here is derived from an EMBL/GenBank/DDBJ whole genome shotgun (WGS) entry which is preliminary data.</text>
</comment>
<keyword evidence="1" id="KW-1133">Transmembrane helix</keyword>
<evidence type="ECO:0000313" key="3">
    <source>
        <dbReference type="EMBL" id="GJF00993.1"/>
    </source>
</evidence>
<feature type="transmembrane region" description="Helical" evidence="1">
    <location>
        <begin position="248"/>
        <end position="266"/>
    </location>
</feature>
<organism evidence="3 4">
    <name type="scientific">Phanerochaete sordida</name>
    <dbReference type="NCBI Taxonomy" id="48140"/>
    <lineage>
        <taxon>Eukaryota</taxon>
        <taxon>Fungi</taxon>
        <taxon>Dikarya</taxon>
        <taxon>Basidiomycota</taxon>
        <taxon>Agaricomycotina</taxon>
        <taxon>Agaricomycetes</taxon>
        <taxon>Polyporales</taxon>
        <taxon>Phanerochaetaceae</taxon>
        <taxon>Phanerochaete</taxon>
    </lineage>
</organism>
<name>A0A9P3LQ10_9APHY</name>
<dbReference type="Proteomes" id="UP000703269">
    <property type="component" value="Unassembled WGS sequence"/>
</dbReference>
<dbReference type="EMBL" id="BPQB01000288">
    <property type="protein sequence ID" value="GJF00993.1"/>
    <property type="molecule type" value="Genomic_DNA"/>
</dbReference>
<dbReference type="Pfam" id="PF20152">
    <property type="entry name" value="DUF6534"/>
    <property type="match status" value="1"/>
</dbReference>
<reference evidence="3 4" key="1">
    <citation type="submission" date="2021-08" db="EMBL/GenBank/DDBJ databases">
        <title>Draft Genome Sequence of Phanerochaete sordida strain YK-624.</title>
        <authorList>
            <person name="Mori T."/>
            <person name="Dohra H."/>
            <person name="Suzuki T."/>
            <person name="Kawagishi H."/>
            <person name="Hirai H."/>
        </authorList>
    </citation>
    <scope>NUCLEOTIDE SEQUENCE [LARGE SCALE GENOMIC DNA]</scope>
    <source>
        <strain evidence="3 4">YK-624</strain>
    </source>
</reference>
<dbReference type="PANTHER" id="PTHR40465">
    <property type="entry name" value="CHROMOSOME 1, WHOLE GENOME SHOTGUN SEQUENCE"/>
    <property type="match status" value="1"/>
</dbReference>
<feature type="transmembrane region" description="Helical" evidence="1">
    <location>
        <begin position="215"/>
        <end position="236"/>
    </location>
</feature>
<keyword evidence="1" id="KW-0472">Membrane</keyword>
<accession>A0A9P3LQ10</accession>
<feature type="domain" description="DUF6534" evidence="2">
    <location>
        <begin position="187"/>
        <end position="273"/>
    </location>
</feature>
<feature type="transmembrane region" description="Helical" evidence="1">
    <location>
        <begin position="114"/>
        <end position="133"/>
    </location>
</feature>
<evidence type="ECO:0000313" key="4">
    <source>
        <dbReference type="Proteomes" id="UP000703269"/>
    </source>
</evidence>